<sequence length="315" mass="34644">MDRFKEMESFVSVAAHGSLSAVAKLEGVQPAVIGRRIDALEERLGVKLMLRTTRKLTLTHEGSAYLEDCQRILNEMANADAAVTAGGARATGLLRVSAPAGFGRRHVAPLVKRFMGLNPEVKISLDLTDRMVDLVNENVDCAVRIGSLPDSSMISIKLGETRRVVVASPDYLARYGKPGHPYDLLQHRCLGLGPNRAQARGWSFMAHGEPITLRITHLVECNDGAVLRDWALSGLGLAWRSYWEIREDLANGSLVEVLGDFAAPPMGIYALFPQRRHLPLRVRLFVDLLKITYGDLAYWESGGAYMPELPVAAET</sequence>
<proteinExistence type="inferred from homology"/>
<dbReference type="Gene3D" id="3.40.190.290">
    <property type="match status" value="1"/>
</dbReference>
<dbReference type="eggNOG" id="COG0583">
    <property type="taxonomic scope" value="Bacteria"/>
</dbReference>
<dbReference type="FunFam" id="3.40.190.290:FF:000001">
    <property type="entry name" value="Transcriptional regulator, LysR family"/>
    <property type="match status" value="1"/>
</dbReference>
<comment type="similarity">
    <text evidence="1">Belongs to the LysR transcriptional regulatory family.</text>
</comment>
<dbReference type="PANTHER" id="PTHR30537">
    <property type="entry name" value="HTH-TYPE TRANSCRIPTIONAL REGULATOR"/>
    <property type="match status" value="1"/>
</dbReference>
<dbReference type="FunFam" id="1.10.10.10:FF:000001">
    <property type="entry name" value="LysR family transcriptional regulator"/>
    <property type="match status" value="1"/>
</dbReference>
<dbReference type="InterPro" id="IPR036388">
    <property type="entry name" value="WH-like_DNA-bd_sf"/>
</dbReference>
<protein>
    <submittedName>
        <fullName evidence="6">Bacterial regulatory protein, LysR</fullName>
    </submittedName>
</protein>
<evidence type="ECO:0000256" key="4">
    <source>
        <dbReference type="ARBA" id="ARBA00023163"/>
    </source>
</evidence>
<dbReference type="Gene3D" id="1.10.10.10">
    <property type="entry name" value="Winged helix-like DNA-binding domain superfamily/Winged helix DNA-binding domain"/>
    <property type="match status" value="1"/>
</dbReference>
<dbReference type="Pfam" id="PF00126">
    <property type="entry name" value="HTH_1"/>
    <property type="match status" value="1"/>
</dbReference>
<dbReference type="SUPFAM" id="SSF46785">
    <property type="entry name" value="Winged helix' DNA-binding domain"/>
    <property type="match status" value="1"/>
</dbReference>
<evidence type="ECO:0000256" key="2">
    <source>
        <dbReference type="ARBA" id="ARBA00023015"/>
    </source>
</evidence>
<feature type="domain" description="HTH lysR-type" evidence="5">
    <location>
        <begin position="1"/>
        <end position="59"/>
    </location>
</feature>
<dbReference type="Proteomes" id="UP000005019">
    <property type="component" value="Unassembled WGS sequence"/>
</dbReference>
<dbReference type="PANTHER" id="PTHR30537:SF5">
    <property type="entry name" value="HTH-TYPE TRANSCRIPTIONAL ACTIVATOR TTDR-RELATED"/>
    <property type="match status" value="1"/>
</dbReference>
<evidence type="ECO:0000256" key="3">
    <source>
        <dbReference type="ARBA" id="ARBA00023125"/>
    </source>
</evidence>
<dbReference type="InterPro" id="IPR058163">
    <property type="entry name" value="LysR-type_TF_proteobact-type"/>
</dbReference>
<evidence type="ECO:0000313" key="7">
    <source>
        <dbReference type="Proteomes" id="UP000005019"/>
    </source>
</evidence>
<dbReference type="GO" id="GO:0003700">
    <property type="term" value="F:DNA-binding transcription factor activity"/>
    <property type="evidence" value="ECO:0007669"/>
    <property type="project" value="InterPro"/>
</dbReference>
<reference evidence="6 7" key="1">
    <citation type="journal article" date="2011" name="J. Bacteriol.">
        <title>Genome sequence of Methyloversatilis universalis FAM5T, a methylotrophic representative of the order Rhodocyclales.</title>
        <authorList>
            <person name="Kittichotirat W."/>
            <person name="Good N.M."/>
            <person name="Hall R."/>
            <person name="Bringel F."/>
            <person name="Lajus A."/>
            <person name="Medigue C."/>
            <person name="Smalley N.E."/>
            <person name="Beck D."/>
            <person name="Bumgarner R."/>
            <person name="Vuilleumier S."/>
            <person name="Kalyuzhnaya M.G."/>
        </authorList>
    </citation>
    <scope>NUCLEOTIDE SEQUENCE [LARGE SCALE GENOMIC DNA]</scope>
    <source>
        <strain evidence="7">ATCC BAA-1314 / JCM 13912 / FAM5</strain>
    </source>
</reference>
<keyword evidence="3" id="KW-0238">DNA-binding</keyword>
<dbReference type="RefSeq" id="WP_008061054.1">
    <property type="nucleotide sequence ID" value="NZ_AFHG01000045.1"/>
</dbReference>
<keyword evidence="2" id="KW-0805">Transcription regulation</keyword>
<dbReference type="SUPFAM" id="SSF53850">
    <property type="entry name" value="Periplasmic binding protein-like II"/>
    <property type="match status" value="1"/>
</dbReference>
<organism evidence="6 7">
    <name type="scientific">Methyloversatilis universalis (strain ATCC BAA-1314 / DSM 25237 / JCM 13912 / CCUG 52030 / FAM5)</name>
    <dbReference type="NCBI Taxonomy" id="1000565"/>
    <lineage>
        <taxon>Bacteria</taxon>
        <taxon>Pseudomonadati</taxon>
        <taxon>Pseudomonadota</taxon>
        <taxon>Betaproteobacteria</taxon>
        <taxon>Nitrosomonadales</taxon>
        <taxon>Sterolibacteriaceae</taxon>
        <taxon>Methyloversatilis</taxon>
    </lineage>
</organism>
<keyword evidence="4" id="KW-0804">Transcription</keyword>
<dbReference type="OrthoDB" id="8705920at2"/>
<dbReference type="AlphaFoldDB" id="F5RC77"/>
<evidence type="ECO:0000259" key="5">
    <source>
        <dbReference type="PROSITE" id="PS50931"/>
    </source>
</evidence>
<evidence type="ECO:0000256" key="1">
    <source>
        <dbReference type="ARBA" id="ARBA00009437"/>
    </source>
</evidence>
<gene>
    <name evidence="6" type="ORF">METUNv1_01875</name>
</gene>
<comment type="caution">
    <text evidence="6">The sequence shown here is derived from an EMBL/GenBank/DDBJ whole genome shotgun (WGS) entry which is preliminary data.</text>
</comment>
<evidence type="ECO:0000313" key="6">
    <source>
        <dbReference type="EMBL" id="EGK71850.1"/>
    </source>
</evidence>
<dbReference type="EMBL" id="AFHG01000045">
    <property type="protein sequence ID" value="EGK71850.1"/>
    <property type="molecule type" value="Genomic_DNA"/>
</dbReference>
<dbReference type="InterPro" id="IPR005119">
    <property type="entry name" value="LysR_subst-bd"/>
</dbReference>
<dbReference type="STRING" id="1000565.METUNv1_01875"/>
<keyword evidence="7" id="KW-1185">Reference proteome</keyword>
<dbReference type="InterPro" id="IPR036390">
    <property type="entry name" value="WH_DNA-bd_sf"/>
</dbReference>
<accession>F5RC77</accession>
<name>F5RC77_METUF</name>
<dbReference type="InterPro" id="IPR000847">
    <property type="entry name" value="LysR_HTH_N"/>
</dbReference>
<dbReference type="CDD" id="cd08422">
    <property type="entry name" value="PBP2_CrgA_like"/>
    <property type="match status" value="1"/>
</dbReference>
<dbReference type="GO" id="GO:0003677">
    <property type="term" value="F:DNA binding"/>
    <property type="evidence" value="ECO:0007669"/>
    <property type="project" value="UniProtKB-KW"/>
</dbReference>
<dbReference type="PROSITE" id="PS50931">
    <property type="entry name" value="HTH_LYSR"/>
    <property type="match status" value="1"/>
</dbReference>
<dbReference type="Pfam" id="PF03466">
    <property type="entry name" value="LysR_substrate"/>
    <property type="match status" value="1"/>
</dbReference>